<keyword evidence="7 12" id="KW-1133">Transmembrane helix</keyword>
<dbReference type="GO" id="GO:0005743">
    <property type="term" value="C:mitochondrial inner membrane"/>
    <property type="evidence" value="ECO:0007669"/>
    <property type="project" value="UniProtKB-SubCell"/>
</dbReference>
<comment type="subcellular location">
    <subcellularLocation>
        <location evidence="1">Membrane</location>
        <topology evidence="1">Multi-pass membrane protein</topology>
    </subcellularLocation>
    <subcellularLocation>
        <location evidence="11">Mitochondrion inner membrane</location>
        <topology evidence="11">Multi-pass membrane protein</topology>
    </subcellularLocation>
</comment>
<keyword evidence="3" id="KW-0813">Transport</keyword>
<dbReference type="GO" id="GO:0046933">
    <property type="term" value="F:proton-transporting ATP synthase activity, rotational mechanism"/>
    <property type="evidence" value="ECO:0007669"/>
    <property type="project" value="TreeGrafter"/>
</dbReference>
<geneLocation type="mitochondrion" evidence="13"/>
<feature type="transmembrane region" description="Helical" evidence="12">
    <location>
        <begin position="163"/>
        <end position="189"/>
    </location>
</feature>
<evidence type="ECO:0000256" key="6">
    <source>
        <dbReference type="ARBA" id="ARBA00022781"/>
    </source>
</evidence>
<keyword evidence="10" id="KW-0066">ATP synthesis</keyword>
<dbReference type="AlphaFoldDB" id="A0A7T8V6P0"/>
<evidence type="ECO:0000256" key="10">
    <source>
        <dbReference type="ARBA" id="ARBA00023310"/>
    </source>
</evidence>
<keyword evidence="4" id="KW-0138">CF(0)</keyword>
<dbReference type="PRINTS" id="PR00123">
    <property type="entry name" value="ATPASEA"/>
</dbReference>
<comment type="similarity">
    <text evidence="2">Belongs to the ATPase A chain family.</text>
</comment>
<evidence type="ECO:0000256" key="2">
    <source>
        <dbReference type="ARBA" id="ARBA00006810"/>
    </source>
</evidence>
<dbReference type="EMBL" id="MT672017">
    <property type="protein sequence ID" value="QQQ88520.1"/>
    <property type="molecule type" value="Genomic_DNA"/>
</dbReference>
<dbReference type="PANTHER" id="PTHR11410">
    <property type="entry name" value="ATP SYNTHASE SUBUNIT A"/>
    <property type="match status" value="1"/>
</dbReference>
<organism evidence="13">
    <name type="scientific">Hyalella sp. 1356B</name>
    <dbReference type="NCBI Taxonomy" id="2759787"/>
    <lineage>
        <taxon>Eukaryota</taxon>
        <taxon>Metazoa</taxon>
        <taxon>Ecdysozoa</taxon>
        <taxon>Arthropoda</taxon>
        <taxon>Crustacea</taxon>
        <taxon>Multicrustacea</taxon>
        <taxon>Malacostraca</taxon>
        <taxon>Eumalacostraca</taxon>
        <taxon>Peracarida</taxon>
        <taxon>Amphipoda</taxon>
        <taxon>Senticaudata</taxon>
        <taxon>Talitrida</taxon>
        <taxon>Talitroidea</taxon>
        <taxon>Hyalellidae</taxon>
        <taxon>Hyalella</taxon>
    </lineage>
</organism>
<keyword evidence="6" id="KW-0375">Hydrogen ion transport</keyword>
<evidence type="ECO:0000256" key="5">
    <source>
        <dbReference type="ARBA" id="ARBA00022692"/>
    </source>
</evidence>
<dbReference type="InterPro" id="IPR035908">
    <property type="entry name" value="F0_ATP_A_sf"/>
</dbReference>
<evidence type="ECO:0000256" key="9">
    <source>
        <dbReference type="ARBA" id="ARBA00023136"/>
    </source>
</evidence>
<dbReference type="InterPro" id="IPR000568">
    <property type="entry name" value="ATP_synth_F0_asu"/>
</dbReference>
<evidence type="ECO:0000256" key="8">
    <source>
        <dbReference type="ARBA" id="ARBA00023065"/>
    </source>
</evidence>
<dbReference type="NCBIfam" id="TIGR01131">
    <property type="entry name" value="ATP_synt_6_or_A"/>
    <property type="match status" value="1"/>
</dbReference>
<dbReference type="Pfam" id="PF00119">
    <property type="entry name" value="ATP-synt_A"/>
    <property type="match status" value="1"/>
</dbReference>
<accession>A0A7T8V6P0</accession>
<feature type="transmembrane region" description="Helical" evidence="12">
    <location>
        <begin position="201"/>
        <end position="219"/>
    </location>
</feature>
<sequence>MMTNLFSIFDPASPSFMSANWMSSLLFIFLCPNIWWVINARYNKIIAKFKMYLFGEFSPIVKKTKFVLLVSVSVMLFVMFNNVMGLFPYIFTSSAHLSFSLCFGLTAWTSLMFYGWMNNRSNLLVHLIPQGTPSGLMPFMVIIETISNIIRPGTLAVRLSANMIAGHLLLSLLSSAFSSSPLFGLPFLLSAEFMLMGLETAVAFIQSYVFSVLLTLYVAEFTD</sequence>
<evidence type="ECO:0000313" key="13">
    <source>
        <dbReference type="EMBL" id="QQQ88520.1"/>
    </source>
</evidence>
<evidence type="ECO:0000256" key="4">
    <source>
        <dbReference type="ARBA" id="ARBA00022547"/>
    </source>
</evidence>
<keyword evidence="5 12" id="KW-0812">Transmembrane</keyword>
<keyword evidence="13" id="KW-0496">Mitochondrion</keyword>
<dbReference type="SUPFAM" id="SSF81336">
    <property type="entry name" value="F1F0 ATP synthase subunit A"/>
    <property type="match status" value="1"/>
</dbReference>
<dbReference type="InterPro" id="IPR045083">
    <property type="entry name" value="ATP_synth_F0_asu_bact/mt"/>
</dbReference>
<dbReference type="PROSITE" id="PS00449">
    <property type="entry name" value="ATPASE_A"/>
    <property type="match status" value="1"/>
</dbReference>
<feature type="transmembrane region" description="Helical" evidence="12">
    <location>
        <begin position="97"/>
        <end position="116"/>
    </location>
</feature>
<protein>
    <recommendedName>
        <fullName evidence="11">ATP synthase subunit a</fullName>
    </recommendedName>
</protein>
<keyword evidence="9 12" id="KW-0472">Membrane</keyword>
<feature type="transmembrane region" description="Helical" evidence="12">
    <location>
        <begin position="66"/>
        <end position="91"/>
    </location>
</feature>
<evidence type="ECO:0000256" key="3">
    <source>
        <dbReference type="ARBA" id="ARBA00022448"/>
    </source>
</evidence>
<keyword evidence="8" id="KW-0406">Ion transport</keyword>
<dbReference type="InterPro" id="IPR023011">
    <property type="entry name" value="ATP_synth_F0_asu_AS"/>
</dbReference>
<gene>
    <name evidence="13" type="primary">atp6</name>
</gene>
<reference evidence="13" key="1">
    <citation type="submission" date="2020-06" db="EMBL/GenBank/DDBJ databases">
        <title>Phylogenomics of the Hyalella amphipod species-flock in the Andean Altiplano.</title>
        <authorList>
            <person name="Zapelloni F."/>
            <person name="Jurado-Rivera J.A."/>
            <person name="Pons J."/>
            <person name="Jaume D."/>
            <person name="Juan C."/>
        </authorList>
    </citation>
    <scope>NUCLEOTIDE SEQUENCE</scope>
</reference>
<evidence type="ECO:0000256" key="7">
    <source>
        <dbReference type="ARBA" id="ARBA00022989"/>
    </source>
</evidence>
<evidence type="ECO:0000256" key="12">
    <source>
        <dbReference type="SAM" id="Phobius"/>
    </source>
</evidence>
<evidence type="ECO:0000256" key="11">
    <source>
        <dbReference type="RuleBase" id="RU004450"/>
    </source>
</evidence>
<dbReference type="PANTHER" id="PTHR11410:SF0">
    <property type="entry name" value="ATP SYNTHASE SUBUNIT A"/>
    <property type="match status" value="1"/>
</dbReference>
<dbReference type="CDD" id="cd00310">
    <property type="entry name" value="ATP-synt_Fo_a_6"/>
    <property type="match status" value="1"/>
</dbReference>
<evidence type="ECO:0000256" key="1">
    <source>
        <dbReference type="ARBA" id="ARBA00004141"/>
    </source>
</evidence>
<feature type="transmembrane region" description="Helical" evidence="12">
    <location>
        <begin position="20"/>
        <end position="38"/>
    </location>
</feature>
<dbReference type="Gene3D" id="1.20.120.220">
    <property type="entry name" value="ATP synthase, F0 complex, subunit A"/>
    <property type="match status" value="1"/>
</dbReference>
<proteinExistence type="inferred from homology"/>
<dbReference type="GO" id="GO:0045259">
    <property type="term" value="C:proton-transporting ATP synthase complex"/>
    <property type="evidence" value="ECO:0007669"/>
    <property type="project" value="UniProtKB-KW"/>
</dbReference>
<name>A0A7T8V6P0_9CRUS</name>